<evidence type="ECO:0000313" key="7">
    <source>
        <dbReference type="EMBL" id="KAJ5190221.1"/>
    </source>
</evidence>
<accession>A0A9W9J6P5</accession>
<dbReference type="PANTHER" id="PTHR46910">
    <property type="entry name" value="TRANSCRIPTION FACTOR PDR1"/>
    <property type="match status" value="1"/>
</dbReference>
<dbReference type="GO" id="GO:0008270">
    <property type="term" value="F:zinc ion binding"/>
    <property type="evidence" value="ECO:0007669"/>
    <property type="project" value="InterPro"/>
</dbReference>
<dbReference type="InterPro" id="IPR007219">
    <property type="entry name" value="XnlR_reg_dom"/>
</dbReference>
<reference evidence="7" key="2">
    <citation type="journal article" date="2023" name="IMA Fungus">
        <title>Comparative genomic study of the Penicillium genus elucidates a diverse pangenome and 15 lateral gene transfer events.</title>
        <authorList>
            <person name="Petersen C."/>
            <person name="Sorensen T."/>
            <person name="Nielsen M.R."/>
            <person name="Sondergaard T.E."/>
            <person name="Sorensen J.L."/>
            <person name="Fitzpatrick D.A."/>
            <person name="Frisvad J.C."/>
            <person name="Nielsen K.L."/>
        </authorList>
    </citation>
    <scope>NUCLEOTIDE SEQUENCE</scope>
    <source>
        <strain evidence="7">IBT 15544</strain>
    </source>
</reference>
<protein>
    <recommendedName>
        <fullName evidence="6">Xylanolytic transcriptional activator regulatory domain-containing protein</fullName>
    </recommendedName>
</protein>
<gene>
    <name evidence="7" type="ORF">N7498_009206</name>
</gene>
<dbReference type="EMBL" id="JAPQKR010000016">
    <property type="protein sequence ID" value="KAJ5190221.1"/>
    <property type="molecule type" value="Genomic_DNA"/>
</dbReference>
<keyword evidence="2" id="KW-0479">Metal-binding</keyword>
<evidence type="ECO:0000313" key="8">
    <source>
        <dbReference type="Proteomes" id="UP001150904"/>
    </source>
</evidence>
<dbReference type="CDD" id="cd12148">
    <property type="entry name" value="fungal_TF_MHR"/>
    <property type="match status" value="1"/>
</dbReference>
<name>A0A9W9J6P5_9EURO</name>
<keyword evidence="3" id="KW-0238">DNA-binding</keyword>
<dbReference type="RefSeq" id="XP_058303161.1">
    <property type="nucleotide sequence ID" value="XM_058456262.1"/>
</dbReference>
<dbReference type="GO" id="GO:0003677">
    <property type="term" value="F:DNA binding"/>
    <property type="evidence" value="ECO:0007669"/>
    <property type="project" value="UniProtKB-KW"/>
</dbReference>
<comment type="caution">
    <text evidence="7">The sequence shown here is derived from an EMBL/GenBank/DDBJ whole genome shotgun (WGS) entry which is preliminary data.</text>
</comment>
<dbReference type="GO" id="GO:0003700">
    <property type="term" value="F:DNA-binding transcription factor activity"/>
    <property type="evidence" value="ECO:0007669"/>
    <property type="project" value="InterPro"/>
</dbReference>
<reference evidence="7" key="1">
    <citation type="submission" date="2022-12" db="EMBL/GenBank/DDBJ databases">
        <authorList>
            <person name="Petersen C."/>
        </authorList>
    </citation>
    <scope>NUCLEOTIDE SEQUENCE</scope>
    <source>
        <strain evidence="7">IBT 15544</strain>
    </source>
</reference>
<dbReference type="AlphaFoldDB" id="A0A9W9J6P5"/>
<keyword evidence="8" id="KW-1185">Reference proteome</keyword>
<evidence type="ECO:0000259" key="6">
    <source>
        <dbReference type="Pfam" id="PF04082"/>
    </source>
</evidence>
<dbReference type="Pfam" id="PF04082">
    <property type="entry name" value="Fungal_trans"/>
    <property type="match status" value="1"/>
</dbReference>
<dbReference type="InterPro" id="IPR050987">
    <property type="entry name" value="AtrR-like"/>
</dbReference>
<keyword evidence="4" id="KW-0539">Nucleus</keyword>
<dbReference type="Proteomes" id="UP001150904">
    <property type="component" value="Unassembled WGS sequence"/>
</dbReference>
<organism evidence="7 8">
    <name type="scientific">Penicillium cinerascens</name>
    <dbReference type="NCBI Taxonomy" id="70096"/>
    <lineage>
        <taxon>Eukaryota</taxon>
        <taxon>Fungi</taxon>
        <taxon>Dikarya</taxon>
        <taxon>Ascomycota</taxon>
        <taxon>Pezizomycotina</taxon>
        <taxon>Eurotiomycetes</taxon>
        <taxon>Eurotiomycetidae</taxon>
        <taxon>Eurotiales</taxon>
        <taxon>Aspergillaceae</taxon>
        <taxon>Penicillium</taxon>
    </lineage>
</organism>
<dbReference type="GO" id="GO:0005634">
    <property type="term" value="C:nucleus"/>
    <property type="evidence" value="ECO:0007669"/>
    <property type="project" value="UniProtKB-SubCell"/>
</dbReference>
<proteinExistence type="predicted"/>
<feature type="domain" description="Xylanolytic transcriptional activator regulatory" evidence="6">
    <location>
        <begin position="180"/>
        <end position="419"/>
    </location>
</feature>
<evidence type="ECO:0000256" key="3">
    <source>
        <dbReference type="ARBA" id="ARBA00023125"/>
    </source>
</evidence>
<dbReference type="OrthoDB" id="6486656at2759"/>
<sequence>MRLRGHSVTGANRRRRGSRPGPASATVVFSDGRRYRSPASQGSPLQEHLPAYSKAVKSYEALIQEIRANLDSSRQAALDFSLQDIRRLVPQQPKEEQLALDDAEANADAGIAAAPSPTYVGKASDIHFIHSIRQCVHGRRDVAEGDTPTQNYSQTHVLENPTILKHPLLFPSPAEADQFLDVYLSTIHIAYPFMPNSVLLDAFQRFKKGEVHEAEFRPWLAIFNFIFAIGSYYTSFPHGKHSSIGHHLRYYDQGLYYSRELSADCSLLSVWVLLVQCFFLLAVCHTDRCWNTLGFAIRMGQSIGLHVETCASNLSWMSDPNHRQRTWYSMPTAIHEADFQVELPSANDQSPFLSPNNQTSVPGGDLRSGDLMEYFLEVIRFSHIVGLVIQGLYRPSQVDLSPEEMLQSASSLDQRLFEWKMSLPRHLRFDLGHALEKNISFKRQSFMSLLLRDKERITEAEWICVHEAQETAHLLHNVVDERSLVHDFPWWQMISCLICASSILFVAECFHNNSPNMDGKVSAQRLREDAETCLKVFEALSVNSAAAQKAADMLGGLSRMRRSTEDVESVNVPSVLPPANLQAGVEPGHAGFHHAPEPIPSFPSPEMSAALSSLCEWPSEISNTMEWSVRFLDYPHFHPSDPPASGRGLR</sequence>
<dbReference type="GO" id="GO:0006351">
    <property type="term" value="P:DNA-templated transcription"/>
    <property type="evidence" value="ECO:0007669"/>
    <property type="project" value="InterPro"/>
</dbReference>
<dbReference type="PANTHER" id="PTHR46910:SF3">
    <property type="entry name" value="HALOTOLERANCE PROTEIN 9-RELATED"/>
    <property type="match status" value="1"/>
</dbReference>
<evidence type="ECO:0000256" key="5">
    <source>
        <dbReference type="SAM" id="MobiDB-lite"/>
    </source>
</evidence>
<feature type="region of interest" description="Disordered" evidence="5">
    <location>
        <begin position="1"/>
        <end position="48"/>
    </location>
</feature>
<evidence type="ECO:0000256" key="2">
    <source>
        <dbReference type="ARBA" id="ARBA00022723"/>
    </source>
</evidence>
<dbReference type="GeneID" id="83183563"/>
<evidence type="ECO:0000256" key="4">
    <source>
        <dbReference type="ARBA" id="ARBA00023242"/>
    </source>
</evidence>
<comment type="subcellular location">
    <subcellularLocation>
        <location evidence="1">Nucleus</location>
    </subcellularLocation>
</comment>
<evidence type="ECO:0000256" key="1">
    <source>
        <dbReference type="ARBA" id="ARBA00004123"/>
    </source>
</evidence>